<dbReference type="OrthoDB" id="9805115at2"/>
<gene>
    <name evidence="2" type="primary">mloB</name>
    <name evidence="2" type="ORF">MHA02_19080</name>
</gene>
<protein>
    <submittedName>
        <fullName evidence="2">Transcriptional regulator</fullName>
    </submittedName>
</protein>
<evidence type="ECO:0000259" key="1">
    <source>
        <dbReference type="Pfam" id="PF04326"/>
    </source>
</evidence>
<dbReference type="Proteomes" id="UP000321258">
    <property type="component" value="Unassembled WGS sequence"/>
</dbReference>
<sequence length="482" mass="54221">MFEDRLQALVEDLRNLPAETTWVEFKKNNYTHQLIGKSISALANSARLSDKEVAYLVWGIQDETHDIIGTDFEPSREVVSREPLEMWLAKMIDPCPHFTFYILATDAGRVVLLEIPAASHAPVTFNRQAYIRVGSATTLLSDHRDKESALWSKIQAFAWEKGIAKHFQSSDEVLDLLDFRSYFELTRQPVPGDAAGILQRLSDDLLTSPDVGGRWKITNLGAILFATALDKFEGIDRKAVRVIEYEGKDRIRTKRRSTGNRGYASGFEGLMLYINRLLPLNEHIGQAFREERRIYPEIAVRELVANAVIHQDMTIRGSSPMIEIFEDRMEITNPGPSLNDPQRIIDLPPRSRNESLAALMRRMNICEEQGTGIDKAVNAAEFFQLPPPDFRIEADNMKAVLLAPRQFGDMTQVERVRAAYQHASLKVLANSKMTNSSLCQRLGIAKQNAAQASRIIKDALAAGLIRPADPDAPRAGYVPHWA</sequence>
<dbReference type="Pfam" id="PF04326">
    <property type="entry name" value="SLFN_AlbA_2"/>
    <property type="match status" value="1"/>
</dbReference>
<reference evidence="2 3" key="1">
    <citation type="submission" date="2019-07" db="EMBL/GenBank/DDBJ databases">
        <title>Whole genome shotgun sequence of Methylobacterium haplocladii NBRC 107714.</title>
        <authorList>
            <person name="Hosoyama A."/>
            <person name="Uohara A."/>
            <person name="Ohji S."/>
            <person name="Ichikawa N."/>
        </authorList>
    </citation>
    <scope>NUCLEOTIDE SEQUENCE [LARGE SCALE GENOMIC DNA]</scope>
    <source>
        <strain evidence="2 3">NBRC 107714</strain>
    </source>
</reference>
<dbReference type="InterPro" id="IPR038461">
    <property type="entry name" value="Schlafen_AlbA_2_dom_sf"/>
</dbReference>
<dbReference type="AlphaFoldDB" id="A0A512IPA7"/>
<dbReference type="EMBL" id="BJZT01000018">
    <property type="protein sequence ID" value="GEO99520.1"/>
    <property type="molecule type" value="Genomic_DNA"/>
</dbReference>
<dbReference type="Gene3D" id="3.30.950.30">
    <property type="entry name" value="Schlafen, AAA domain"/>
    <property type="match status" value="1"/>
</dbReference>
<dbReference type="PANTHER" id="PTHR30595:SF6">
    <property type="entry name" value="SCHLAFEN ALBA-2 DOMAIN-CONTAINING PROTEIN"/>
    <property type="match status" value="1"/>
</dbReference>
<proteinExistence type="predicted"/>
<feature type="domain" description="Schlafen AlbA-2" evidence="1">
    <location>
        <begin position="19"/>
        <end position="139"/>
    </location>
</feature>
<keyword evidence="3" id="KW-1185">Reference proteome</keyword>
<evidence type="ECO:0000313" key="3">
    <source>
        <dbReference type="Proteomes" id="UP000321258"/>
    </source>
</evidence>
<dbReference type="PANTHER" id="PTHR30595">
    <property type="entry name" value="GLPR-RELATED TRANSCRIPTIONAL REPRESSOR"/>
    <property type="match status" value="1"/>
</dbReference>
<dbReference type="Gene3D" id="3.30.565.60">
    <property type="match status" value="1"/>
</dbReference>
<accession>A0A512IPA7</accession>
<organism evidence="2 3">
    <name type="scientific">Methylobacterium haplocladii</name>
    <dbReference type="NCBI Taxonomy" id="1176176"/>
    <lineage>
        <taxon>Bacteria</taxon>
        <taxon>Pseudomonadati</taxon>
        <taxon>Pseudomonadota</taxon>
        <taxon>Alphaproteobacteria</taxon>
        <taxon>Hyphomicrobiales</taxon>
        <taxon>Methylobacteriaceae</taxon>
        <taxon>Methylobacterium</taxon>
    </lineage>
</organism>
<comment type="caution">
    <text evidence="2">The sequence shown here is derived from an EMBL/GenBank/DDBJ whole genome shotgun (WGS) entry which is preliminary data.</text>
</comment>
<dbReference type="Pfam" id="PF13749">
    <property type="entry name" value="HATPase_c_4"/>
    <property type="match status" value="1"/>
</dbReference>
<dbReference type="InterPro" id="IPR038475">
    <property type="entry name" value="RecG_C_sf"/>
</dbReference>
<evidence type="ECO:0000313" key="2">
    <source>
        <dbReference type="EMBL" id="GEO99520.1"/>
    </source>
</evidence>
<dbReference type="InterPro" id="IPR007421">
    <property type="entry name" value="Schlafen_AlbA_2_dom"/>
</dbReference>
<name>A0A512IPA7_9HYPH</name>